<evidence type="ECO:0000313" key="3">
    <source>
        <dbReference type="EMBL" id="OEJ80769.1"/>
    </source>
</evidence>
<comment type="caution">
    <text evidence="3">The sequence shown here is derived from an EMBL/GenBank/DDBJ whole genome shotgun (WGS) entry which is preliminary data.</text>
</comment>
<dbReference type="EMBL" id="LPNM01000011">
    <property type="protein sequence ID" value="OEJ80769.1"/>
    <property type="molecule type" value="Genomic_DNA"/>
</dbReference>
<organism evidence="3 4">
    <name type="scientific">Hanseniaspora osmophila</name>
    <dbReference type="NCBI Taxonomy" id="56408"/>
    <lineage>
        <taxon>Eukaryota</taxon>
        <taxon>Fungi</taxon>
        <taxon>Dikarya</taxon>
        <taxon>Ascomycota</taxon>
        <taxon>Saccharomycotina</taxon>
        <taxon>Saccharomycetes</taxon>
        <taxon>Saccharomycodales</taxon>
        <taxon>Saccharomycodaceae</taxon>
        <taxon>Hanseniaspora</taxon>
    </lineage>
</organism>
<evidence type="ECO:0000256" key="2">
    <source>
        <dbReference type="SAM" id="MobiDB-lite"/>
    </source>
</evidence>
<dbReference type="OrthoDB" id="17212at2759"/>
<dbReference type="GO" id="GO:0019722">
    <property type="term" value="P:calcium-mediated signaling"/>
    <property type="evidence" value="ECO:0007669"/>
    <property type="project" value="InterPro"/>
</dbReference>
<feature type="unsure residue" description="D or N" evidence="3">
    <location>
        <position position="284"/>
    </location>
</feature>
<keyword evidence="4" id="KW-1185">Reference proteome</keyword>
<protein>
    <submittedName>
        <fullName evidence="3">Calcipressin-like protein</fullName>
    </submittedName>
</protein>
<feature type="region of interest" description="Disordered" evidence="2">
    <location>
        <begin position="137"/>
        <end position="161"/>
    </location>
</feature>
<dbReference type="FunCoup" id="A0A1E5R1J0">
    <property type="interactions" value="32"/>
</dbReference>
<dbReference type="Proteomes" id="UP000095728">
    <property type="component" value="Unassembled WGS sequence"/>
</dbReference>
<dbReference type="AlphaFoldDB" id="A0A1E5R1J0"/>
<feature type="compositionally biased region" description="Basic and acidic residues" evidence="2">
    <location>
        <begin position="146"/>
        <end position="161"/>
    </location>
</feature>
<reference evidence="4" key="1">
    <citation type="journal article" date="2016" name="Genome Announc.">
        <title>Genome sequences of three species of Hanseniaspora isolated from spontaneous wine fermentations.</title>
        <authorList>
            <person name="Sternes P.R."/>
            <person name="Lee D."/>
            <person name="Kutyna D.R."/>
            <person name="Borneman A.R."/>
        </authorList>
    </citation>
    <scope>NUCLEOTIDE SEQUENCE [LARGE SCALE GENOMIC DNA]</scope>
    <source>
        <strain evidence="4">AWRI3579</strain>
    </source>
</reference>
<evidence type="ECO:0000256" key="1">
    <source>
        <dbReference type="ARBA" id="ARBA00008209"/>
    </source>
</evidence>
<proteinExistence type="inferred from homology"/>
<accession>A0A1E5R1J0</accession>
<dbReference type="InParanoid" id="A0A1E5R1J0"/>
<gene>
    <name evidence="3" type="ORF">AWRI3579_g3871</name>
</gene>
<dbReference type="Pfam" id="PF04847">
    <property type="entry name" value="Calcipressin"/>
    <property type="match status" value="1"/>
</dbReference>
<sequence length="295" mass="32997">MNVTDTIVVTWSGITPGSQIKPADVAAATFDYISKTLAQIQGIRAKDVQIIPLRSMQRVLVVCPSRSISSLLRMYLKTFMEDNFPFHEIHLSFSFSLKDTNGNLNHVLNLGSEAERNLPGSTHLTVPEHTKLFLVSPPQSPTSEFDFGKVEDSPNKDPHPHIPLDFADSKLVQRSESTEEQDNDFVRYVHQDKELLSTDLPTDLSTQNTPNIHHAETPVRIVLTRELKQFKDGTVEPTHSYDTSKNKIAEALQRLHANTATNQYTLSNNGIAKTAAPPRSIFEDDEDLICYSGDD</sequence>
<evidence type="ECO:0000313" key="4">
    <source>
        <dbReference type="Proteomes" id="UP000095728"/>
    </source>
</evidence>
<comment type="similarity">
    <text evidence="1">Belongs to the RCAN family.</text>
</comment>
<name>A0A1E5R1J0_9ASCO</name>
<dbReference type="STRING" id="56408.A0A1E5R1J0"/>
<dbReference type="InterPro" id="IPR006931">
    <property type="entry name" value="Calcipressin"/>
</dbReference>